<evidence type="ECO:0000313" key="2">
    <source>
        <dbReference type="Proteomes" id="UP000218767"/>
    </source>
</evidence>
<dbReference type="PIRSF" id="PIRSF016481">
    <property type="entry name" value="Pilus_assembly_PilP"/>
    <property type="match status" value="1"/>
</dbReference>
<comment type="caution">
    <text evidence="1">The sequence shown here is derived from an EMBL/GenBank/DDBJ whole genome shotgun (WGS) entry which is preliminary data.</text>
</comment>
<dbReference type="AlphaFoldDB" id="A0A2A4XGB2"/>
<dbReference type="EMBL" id="NVUL01000006">
    <property type="protein sequence ID" value="PCI81179.1"/>
    <property type="molecule type" value="Genomic_DNA"/>
</dbReference>
<organism evidence="1 2">
    <name type="scientific">SAR86 cluster bacterium</name>
    <dbReference type="NCBI Taxonomy" id="2030880"/>
    <lineage>
        <taxon>Bacteria</taxon>
        <taxon>Pseudomonadati</taxon>
        <taxon>Pseudomonadota</taxon>
        <taxon>Gammaproteobacteria</taxon>
        <taxon>SAR86 cluster</taxon>
    </lineage>
</organism>
<accession>A0A2A4XGB2</accession>
<dbReference type="Proteomes" id="UP000218767">
    <property type="component" value="Unassembled WGS sequence"/>
</dbReference>
<name>A0A2A4XGB2_9GAMM</name>
<dbReference type="PROSITE" id="PS51257">
    <property type="entry name" value="PROKAR_LIPOPROTEIN"/>
    <property type="match status" value="1"/>
</dbReference>
<reference evidence="2" key="1">
    <citation type="submission" date="2017-08" db="EMBL/GenBank/DDBJ databases">
        <title>A dynamic microbial community with high functional redundancy inhabits the cold, oxic subseafloor aquifer.</title>
        <authorList>
            <person name="Tully B.J."/>
            <person name="Wheat C.G."/>
            <person name="Glazer B.T."/>
            <person name="Huber J.A."/>
        </authorList>
    </citation>
    <scope>NUCLEOTIDE SEQUENCE [LARGE SCALE GENOMIC DNA]</scope>
</reference>
<gene>
    <name evidence="1" type="ORF">COB20_02115</name>
</gene>
<protein>
    <submittedName>
        <fullName evidence="1">Pilus assembly protein PilP</fullName>
    </submittedName>
</protein>
<dbReference type="Pfam" id="PF04351">
    <property type="entry name" value="PilP"/>
    <property type="match status" value="1"/>
</dbReference>
<proteinExistence type="predicted"/>
<dbReference type="InterPro" id="IPR007446">
    <property type="entry name" value="PilP"/>
</dbReference>
<sequence>MSLVDRQSRNIFGACASLLIAACSPVNNFSDLEAFVNEVNSRPSAPVEPVPEFVPYEGFIYGAASSRSPFDIPLIIDNESGVVLSQDVEPDFERIPELLESQSLSELTMVGRITITGGVYEGLVEDGFGEVHRVRVGDYMGRNYGRIEQISDSQMNMIEIVPSGSGGWVERPQTLTLQ</sequence>
<dbReference type="Gene3D" id="2.30.30.830">
    <property type="match status" value="1"/>
</dbReference>
<evidence type="ECO:0000313" key="1">
    <source>
        <dbReference type="EMBL" id="PCI81179.1"/>
    </source>
</evidence>